<accession>A0A0S3S613</accession>
<dbReference type="AlphaFoldDB" id="A0A0S3S613"/>
<gene>
    <name evidence="1" type="primary">Vigan.05G172400</name>
    <name evidence="1" type="ORF">VIGAN_05172400</name>
</gene>
<keyword evidence="2" id="KW-1185">Reference proteome</keyword>
<sequence>MFLIFSSPKFPASLLRLHLCSDFLVSSLHSSHQFFKPNLFSPFLVPYSSDLIVPPFPASPSSYSWNSSAWSSVA</sequence>
<reference evidence="1 2" key="1">
    <citation type="journal article" date="2015" name="Sci. Rep.">
        <title>The power of single molecule real-time sequencing technology in the de novo assembly of a eukaryotic genome.</title>
        <authorList>
            <person name="Sakai H."/>
            <person name="Naito K."/>
            <person name="Ogiso-Tanaka E."/>
            <person name="Takahashi Y."/>
            <person name="Iseki K."/>
            <person name="Muto C."/>
            <person name="Satou K."/>
            <person name="Teruya K."/>
            <person name="Shiroma A."/>
            <person name="Shimoji M."/>
            <person name="Hirano T."/>
            <person name="Itoh T."/>
            <person name="Kaga A."/>
            <person name="Tomooka N."/>
        </authorList>
    </citation>
    <scope>NUCLEOTIDE SEQUENCE [LARGE SCALE GENOMIC DNA]</scope>
    <source>
        <strain evidence="2">cv. Shumari</strain>
    </source>
</reference>
<evidence type="ECO:0000313" key="1">
    <source>
        <dbReference type="EMBL" id="BAT88267.1"/>
    </source>
</evidence>
<organism evidence="1 2">
    <name type="scientific">Vigna angularis var. angularis</name>
    <dbReference type="NCBI Taxonomy" id="157739"/>
    <lineage>
        <taxon>Eukaryota</taxon>
        <taxon>Viridiplantae</taxon>
        <taxon>Streptophyta</taxon>
        <taxon>Embryophyta</taxon>
        <taxon>Tracheophyta</taxon>
        <taxon>Spermatophyta</taxon>
        <taxon>Magnoliopsida</taxon>
        <taxon>eudicotyledons</taxon>
        <taxon>Gunneridae</taxon>
        <taxon>Pentapetalae</taxon>
        <taxon>rosids</taxon>
        <taxon>fabids</taxon>
        <taxon>Fabales</taxon>
        <taxon>Fabaceae</taxon>
        <taxon>Papilionoideae</taxon>
        <taxon>50 kb inversion clade</taxon>
        <taxon>NPAAA clade</taxon>
        <taxon>indigoferoid/millettioid clade</taxon>
        <taxon>Phaseoleae</taxon>
        <taxon>Vigna</taxon>
    </lineage>
</organism>
<proteinExistence type="predicted"/>
<evidence type="ECO:0000313" key="2">
    <source>
        <dbReference type="Proteomes" id="UP000291084"/>
    </source>
</evidence>
<dbReference type="Proteomes" id="UP000291084">
    <property type="component" value="Chromosome 5"/>
</dbReference>
<name>A0A0S3S613_PHAAN</name>
<protein>
    <submittedName>
        <fullName evidence="1">Uncharacterized protein</fullName>
    </submittedName>
</protein>
<dbReference type="EMBL" id="AP015038">
    <property type="protein sequence ID" value="BAT88267.1"/>
    <property type="molecule type" value="Genomic_DNA"/>
</dbReference>